<organism evidence="1 2">
    <name type="scientific">Candidatus Aveggerthella stercoripullorum</name>
    <dbReference type="NCBI Taxonomy" id="2840688"/>
    <lineage>
        <taxon>Bacteria</taxon>
        <taxon>Bacillati</taxon>
        <taxon>Actinomycetota</taxon>
        <taxon>Coriobacteriia</taxon>
        <taxon>Eggerthellales</taxon>
        <taxon>Eggerthellaceae</taxon>
        <taxon>Eggerthellaceae incertae sedis</taxon>
        <taxon>Candidatus Aveggerthella</taxon>
    </lineage>
</organism>
<name>A0A9D1A131_9ACTN</name>
<protein>
    <submittedName>
        <fullName evidence="1">Uncharacterized protein</fullName>
    </submittedName>
</protein>
<evidence type="ECO:0000313" key="2">
    <source>
        <dbReference type="Proteomes" id="UP000824261"/>
    </source>
</evidence>
<reference evidence="1" key="1">
    <citation type="submission" date="2020-10" db="EMBL/GenBank/DDBJ databases">
        <authorList>
            <person name="Gilroy R."/>
        </authorList>
    </citation>
    <scope>NUCLEOTIDE SEQUENCE</scope>
    <source>
        <strain evidence="1">ChiGjej1B1-2707</strain>
    </source>
</reference>
<comment type="caution">
    <text evidence="1">The sequence shown here is derived from an EMBL/GenBank/DDBJ whole genome shotgun (WGS) entry which is preliminary data.</text>
</comment>
<sequence>MVAHLEVRDLRCVKAPSPTGAGWAFDENGQIYNTYEYNEQGTIAIKSELLEGRAVQIGFCADASRPNQESEPVFINTDTWAHYTYDSQQSNHAVTILAGMTTTAARTSWKATSRPTMAHGS</sequence>
<dbReference type="AlphaFoldDB" id="A0A9D1A131"/>
<evidence type="ECO:0000313" key="1">
    <source>
        <dbReference type="EMBL" id="HIR01844.1"/>
    </source>
</evidence>
<accession>A0A9D1A131</accession>
<dbReference type="EMBL" id="DVGB01000076">
    <property type="protein sequence ID" value="HIR01844.1"/>
    <property type="molecule type" value="Genomic_DNA"/>
</dbReference>
<gene>
    <name evidence="1" type="ORF">IAA69_06245</name>
</gene>
<dbReference type="Proteomes" id="UP000824261">
    <property type="component" value="Unassembled WGS sequence"/>
</dbReference>
<proteinExistence type="predicted"/>
<reference evidence="1" key="2">
    <citation type="journal article" date="2021" name="PeerJ">
        <title>Extensive microbial diversity within the chicken gut microbiome revealed by metagenomics and culture.</title>
        <authorList>
            <person name="Gilroy R."/>
            <person name="Ravi A."/>
            <person name="Getino M."/>
            <person name="Pursley I."/>
            <person name="Horton D.L."/>
            <person name="Alikhan N.F."/>
            <person name="Baker D."/>
            <person name="Gharbi K."/>
            <person name="Hall N."/>
            <person name="Watson M."/>
            <person name="Adriaenssens E.M."/>
            <person name="Foster-Nyarko E."/>
            <person name="Jarju S."/>
            <person name="Secka A."/>
            <person name="Antonio M."/>
            <person name="Oren A."/>
            <person name="Chaudhuri R.R."/>
            <person name="La Ragione R."/>
            <person name="Hildebrand F."/>
            <person name="Pallen M.J."/>
        </authorList>
    </citation>
    <scope>NUCLEOTIDE SEQUENCE</scope>
    <source>
        <strain evidence="1">ChiGjej1B1-2707</strain>
    </source>
</reference>